<name>A0A1G1V3S6_9BACT</name>
<gene>
    <name evidence="7" type="ORF">A2782_00635</name>
</gene>
<dbReference type="EC" id="3.1.-.-" evidence="5"/>
<keyword evidence="4 5" id="KW-0378">Hydrolase</keyword>
<dbReference type="Pfam" id="PF03652">
    <property type="entry name" value="RuvX"/>
    <property type="match status" value="1"/>
</dbReference>
<dbReference type="Proteomes" id="UP000177967">
    <property type="component" value="Unassembled WGS sequence"/>
</dbReference>
<proteinExistence type="inferred from homology"/>
<keyword evidence="1 5" id="KW-0963">Cytoplasm</keyword>
<keyword evidence="3 5" id="KW-0540">Nuclease</keyword>
<protein>
    <recommendedName>
        <fullName evidence="5">Putative pre-16S rRNA nuclease</fullName>
        <ecNumber evidence="5">3.1.-.-</ecNumber>
    </recommendedName>
</protein>
<reference evidence="7 8" key="1">
    <citation type="journal article" date="2016" name="Nat. Commun.">
        <title>Thousands of microbial genomes shed light on interconnected biogeochemical processes in an aquifer system.</title>
        <authorList>
            <person name="Anantharaman K."/>
            <person name="Brown C.T."/>
            <person name="Hug L.A."/>
            <person name="Sharon I."/>
            <person name="Castelle C.J."/>
            <person name="Probst A.J."/>
            <person name="Thomas B.C."/>
            <person name="Singh A."/>
            <person name="Wilkins M.J."/>
            <person name="Karaoz U."/>
            <person name="Brodie E.L."/>
            <person name="Williams K.H."/>
            <person name="Hubbard S.S."/>
            <person name="Banfield J.F."/>
        </authorList>
    </citation>
    <scope>NUCLEOTIDE SEQUENCE [LARGE SCALE GENOMIC DNA]</scope>
</reference>
<organism evidence="7 8">
    <name type="scientific">Candidatus Blackburnbacteria bacterium RIFCSPHIGHO2_01_FULL_43_15b</name>
    <dbReference type="NCBI Taxonomy" id="1797513"/>
    <lineage>
        <taxon>Bacteria</taxon>
        <taxon>Candidatus Blackburniibacteriota</taxon>
    </lineage>
</organism>
<dbReference type="InterPro" id="IPR037027">
    <property type="entry name" value="YqgF/RNaseH-like_dom_sf"/>
</dbReference>
<dbReference type="GO" id="GO:0016788">
    <property type="term" value="F:hydrolase activity, acting on ester bonds"/>
    <property type="evidence" value="ECO:0007669"/>
    <property type="project" value="UniProtKB-UniRule"/>
</dbReference>
<accession>A0A1G1V3S6</accession>
<dbReference type="GO" id="GO:0005829">
    <property type="term" value="C:cytosol"/>
    <property type="evidence" value="ECO:0007669"/>
    <property type="project" value="TreeGrafter"/>
</dbReference>
<dbReference type="PANTHER" id="PTHR33317:SF4">
    <property type="entry name" value="POLYNUCLEOTIDYL TRANSFERASE, RIBONUCLEASE H-LIKE SUPERFAMILY PROTEIN"/>
    <property type="match status" value="1"/>
</dbReference>
<dbReference type="HAMAP" id="MF_00651">
    <property type="entry name" value="Nuclease_YqgF"/>
    <property type="match status" value="1"/>
</dbReference>
<comment type="caution">
    <text evidence="7">The sequence shown here is derived from an EMBL/GenBank/DDBJ whole genome shotgun (WGS) entry which is preliminary data.</text>
</comment>
<dbReference type="GO" id="GO:0000967">
    <property type="term" value="P:rRNA 5'-end processing"/>
    <property type="evidence" value="ECO:0007669"/>
    <property type="project" value="UniProtKB-UniRule"/>
</dbReference>
<dbReference type="Gene3D" id="3.30.420.140">
    <property type="entry name" value="YqgF/RNase H-like domain"/>
    <property type="match status" value="1"/>
</dbReference>
<dbReference type="NCBIfam" id="TIGR00250">
    <property type="entry name" value="RNAse_H_YqgF"/>
    <property type="match status" value="1"/>
</dbReference>
<evidence type="ECO:0000259" key="6">
    <source>
        <dbReference type="SMART" id="SM00732"/>
    </source>
</evidence>
<evidence type="ECO:0000256" key="1">
    <source>
        <dbReference type="ARBA" id="ARBA00022490"/>
    </source>
</evidence>
<dbReference type="AlphaFoldDB" id="A0A1G1V3S6"/>
<evidence type="ECO:0000256" key="2">
    <source>
        <dbReference type="ARBA" id="ARBA00022517"/>
    </source>
</evidence>
<dbReference type="GO" id="GO:0004518">
    <property type="term" value="F:nuclease activity"/>
    <property type="evidence" value="ECO:0007669"/>
    <property type="project" value="UniProtKB-KW"/>
</dbReference>
<dbReference type="STRING" id="1797513.A2782_00635"/>
<evidence type="ECO:0000256" key="5">
    <source>
        <dbReference type="HAMAP-Rule" id="MF_00651"/>
    </source>
</evidence>
<comment type="subcellular location">
    <subcellularLocation>
        <location evidence="5">Cytoplasm</location>
    </subcellularLocation>
</comment>
<dbReference type="SUPFAM" id="SSF53098">
    <property type="entry name" value="Ribonuclease H-like"/>
    <property type="match status" value="1"/>
</dbReference>
<sequence length="130" mass="14418">MILGIDHGRAKLGLARADGPLAEPYMVVRVKSTEDALKKVAKIVKAEQIAWVIVGVSEGVMGREQEEFATGLREILDVPVETWDETLSTQDAQAYAINMGIGRRRRQEREDAYAAAIMLQSYLDKGTEKL</sequence>
<comment type="function">
    <text evidence="5">Could be a nuclease involved in processing of the 5'-end of pre-16S rRNA.</text>
</comment>
<dbReference type="InterPro" id="IPR006641">
    <property type="entry name" value="YqgF/RNaseH-like_dom"/>
</dbReference>
<dbReference type="SMART" id="SM00732">
    <property type="entry name" value="YqgFc"/>
    <property type="match status" value="1"/>
</dbReference>
<keyword evidence="2 5" id="KW-0690">Ribosome biogenesis</keyword>
<dbReference type="InterPro" id="IPR012337">
    <property type="entry name" value="RNaseH-like_sf"/>
</dbReference>
<feature type="domain" description="YqgF/RNase H-like" evidence="6">
    <location>
        <begin position="1"/>
        <end position="92"/>
    </location>
</feature>
<comment type="similarity">
    <text evidence="5">Belongs to the YqgF HJR family.</text>
</comment>
<evidence type="ECO:0000256" key="4">
    <source>
        <dbReference type="ARBA" id="ARBA00022801"/>
    </source>
</evidence>
<dbReference type="InterPro" id="IPR005227">
    <property type="entry name" value="YqgF"/>
</dbReference>
<dbReference type="PANTHER" id="PTHR33317">
    <property type="entry name" value="POLYNUCLEOTIDYL TRANSFERASE, RIBONUCLEASE H-LIKE SUPERFAMILY PROTEIN"/>
    <property type="match status" value="1"/>
</dbReference>
<dbReference type="CDD" id="cd16964">
    <property type="entry name" value="YqgF"/>
    <property type="match status" value="1"/>
</dbReference>
<evidence type="ECO:0000313" key="7">
    <source>
        <dbReference type="EMBL" id="OGY10021.1"/>
    </source>
</evidence>
<evidence type="ECO:0000313" key="8">
    <source>
        <dbReference type="Proteomes" id="UP000177967"/>
    </source>
</evidence>
<dbReference type="EMBL" id="MHBW01000002">
    <property type="protein sequence ID" value="OGY10021.1"/>
    <property type="molecule type" value="Genomic_DNA"/>
</dbReference>
<evidence type="ECO:0000256" key="3">
    <source>
        <dbReference type="ARBA" id="ARBA00022722"/>
    </source>
</evidence>